<evidence type="ECO:0000313" key="1">
    <source>
        <dbReference type="EMBL" id="VEH70782.1"/>
    </source>
</evidence>
<keyword evidence="2" id="KW-1185">Reference proteome</keyword>
<dbReference type="EMBL" id="LR134406">
    <property type="protein sequence ID" value="VEH70782.1"/>
    <property type="molecule type" value="Genomic_DNA"/>
</dbReference>
<dbReference type="AlphaFoldDB" id="A0A448N098"/>
<gene>
    <name evidence="1" type="ORF">NCTC12967_02088</name>
</gene>
<proteinExistence type="predicted"/>
<evidence type="ECO:0000313" key="2">
    <source>
        <dbReference type="Proteomes" id="UP000273044"/>
    </source>
</evidence>
<dbReference type="GeneID" id="64407540"/>
<organism evidence="1 2">
    <name type="scientific">Arachnia propionica</name>
    <dbReference type="NCBI Taxonomy" id="1750"/>
    <lineage>
        <taxon>Bacteria</taxon>
        <taxon>Bacillati</taxon>
        <taxon>Actinomycetota</taxon>
        <taxon>Actinomycetes</taxon>
        <taxon>Propionibacteriales</taxon>
        <taxon>Propionibacteriaceae</taxon>
        <taxon>Arachnia</taxon>
    </lineage>
</organism>
<dbReference type="RefSeq" id="WP_061788354.1">
    <property type="nucleotide sequence ID" value="NZ_CAUVFX010000030.1"/>
</dbReference>
<name>A0A448N098_9ACTN</name>
<dbReference type="Proteomes" id="UP000273044">
    <property type="component" value="Chromosome"/>
</dbReference>
<protein>
    <submittedName>
        <fullName evidence="1">Uncharacterized protein</fullName>
    </submittedName>
</protein>
<reference evidence="1 2" key="1">
    <citation type="submission" date="2018-12" db="EMBL/GenBank/DDBJ databases">
        <authorList>
            <consortium name="Pathogen Informatics"/>
        </authorList>
    </citation>
    <scope>NUCLEOTIDE SEQUENCE [LARGE SCALE GENOMIC DNA]</scope>
    <source>
        <strain evidence="1 2">NCTC12967</strain>
    </source>
</reference>
<sequence length="59" mass="6654">MTKKARQRTLPEQLREHRVASTTTEITNLRIDMAGVDLLVTDRSLPASFPTLPTEVLHP</sequence>
<accession>A0A448N098</accession>